<protein>
    <submittedName>
        <fullName evidence="2">Uncharacterized protein</fullName>
    </submittedName>
</protein>
<evidence type="ECO:0000313" key="2">
    <source>
        <dbReference type="EMBL" id="KIM00303.1"/>
    </source>
</evidence>
<dbReference type="Proteomes" id="UP000031971">
    <property type="component" value="Unassembled WGS sequence"/>
</dbReference>
<accession>A0A0C2UFK5</accession>
<feature type="compositionally biased region" description="Polar residues" evidence="1">
    <location>
        <begin position="11"/>
        <end position="24"/>
    </location>
</feature>
<sequence length="151" mass="16199">MAVPHHDLAETSGSGTAPCQATSIPSRAPSGILSEFEAAQIRKVAQAGAALAADVVQWHRDIQADAAKSLELQLSHGMGLAVIGAVVMQILAWTRLLEPWSVPPSTLRAAREIMEGATPEADLARLDYRAQALLQRAFAIKAQARRVSRLW</sequence>
<reference evidence="2 3" key="1">
    <citation type="submission" date="2015-01" db="EMBL/GenBank/DDBJ databases">
        <title>Genome Sequence of Magnetospirillum magnetotacticum Strain MS-1.</title>
        <authorList>
            <person name="Marinov G.K."/>
            <person name="Smalley M.D."/>
            <person name="DeSalvo G."/>
        </authorList>
    </citation>
    <scope>NUCLEOTIDE SEQUENCE [LARGE SCALE GENOMIC DNA]</scope>
    <source>
        <strain evidence="2 3">MS-1</strain>
    </source>
</reference>
<organism evidence="2 3">
    <name type="scientific">Paramagnetospirillum magnetotacticum MS-1</name>
    <dbReference type="NCBI Taxonomy" id="272627"/>
    <lineage>
        <taxon>Bacteria</taxon>
        <taxon>Pseudomonadati</taxon>
        <taxon>Pseudomonadota</taxon>
        <taxon>Alphaproteobacteria</taxon>
        <taxon>Rhodospirillales</taxon>
        <taxon>Magnetospirillaceae</taxon>
        <taxon>Paramagnetospirillum</taxon>
    </lineage>
</organism>
<dbReference type="EMBL" id="JXSL01000020">
    <property type="protein sequence ID" value="KIM00303.1"/>
    <property type="molecule type" value="Genomic_DNA"/>
</dbReference>
<keyword evidence="3" id="KW-1185">Reference proteome</keyword>
<dbReference type="AlphaFoldDB" id="A0A0C2UFK5"/>
<name>A0A0C2UFK5_PARME</name>
<evidence type="ECO:0000256" key="1">
    <source>
        <dbReference type="SAM" id="MobiDB-lite"/>
    </source>
</evidence>
<evidence type="ECO:0000313" key="3">
    <source>
        <dbReference type="Proteomes" id="UP000031971"/>
    </source>
</evidence>
<proteinExistence type="predicted"/>
<dbReference type="RefSeq" id="WP_041039980.1">
    <property type="nucleotide sequence ID" value="NZ_JXSL01000020.1"/>
</dbReference>
<dbReference type="OrthoDB" id="7356137at2"/>
<comment type="caution">
    <text evidence="2">The sequence shown here is derived from an EMBL/GenBank/DDBJ whole genome shotgun (WGS) entry which is preliminary data.</text>
</comment>
<feature type="region of interest" description="Disordered" evidence="1">
    <location>
        <begin position="1"/>
        <end position="24"/>
    </location>
</feature>
<gene>
    <name evidence="2" type="ORF">CCC_03091</name>
</gene>